<dbReference type="EnsemblMetazoa" id="ACUA006248-RA">
    <property type="protein sequence ID" value="ACUA006248-PA"/>
    <property type="gene ID" value="ACUA006248"/>
</dbReference>
<feature type="region of interest" description="Disordered" evidence="1">
    <location>
        <begin position="1"/>
        <end position="58"/>
    </location>
</feature>
<keyword evidence="4" id="KW-1185">Reference proteome</keyword>
<organism evidence="3 4">
    <name type="scientific">Anopheles culicifacies</name>
    <dbReference type="NCBI Taxonomy" id="139723"/>
    <lineage>
        <taxon>Eukaryota</taxon>
        <taxon>Metazoa</taxon>
        <taxon>Ecdysozoa</taxon>
        <taxon>Arthropoda</taxon>
        <taxon>Hexapoda</taxon>
        <taxon>Insecta</taxon>
        <taxon>Pterygota</taxon>
        <taxon>Neoptera</taxon>
        <taxon>Endopterygota</taxon>
        <taxon>Diptera</taxon>
        <taxon>Nematocera</taxon>
        <taxon>Culicoidea</taxon>
        <taxon>Culicidae</taxon>
        <taxon>Anophelinae</taxon>
        <taxon>Anopheles</taxon>
        <taxon>culicifacies species complex</taxon>
    </lineage>
</organism>
<dbReference type="AlphaFoldDB" id="A0A182M073"/>
<reference evidence="4" key="1">
    <citation type="submission" date="2013-09" db="EMBL/GenBank/DDBJ databases">
        <title>The Genome Sequence of Anopheles culicifacies species A.</title>
        <authorList>
            <consortium name="The Broad Institute Genomics Platform"/>
            <person name="Neafsey D.E."/>
            <person name="Besansky N."/>
            <person name="Howell P."/>
            <person name="Walton C."/>
            <person name="Young S.K."/>
            <person name="Zeng Q."/>
            <person name="Gargeya S."/>
            <person name="Fitzgerald M."/>
            <person name="Haas B."/>
            <person name="Abouelleil A."/>
            <person name="Allen A.W."/>
            <person name="Alvarado L."/>
            <person name="Arachchi H.M."/>
            <person name="Berlin A.M."/>
            <person name="Chapman S.B."/>
            <person name="Gainer-Dewar J."/>
            <person name="Goldberg J."/>
            <person name="Griggs A."/>
            <person name="Gujja S."/>
            <person name="Hansen M."/>
            <person name="Howarth C."/>
            <person name="Imamovic A."/>
            <person name="Ireland A."/>
            <person name="Larimer J."/>
            <person name="McCowan C."/>
            <person name="Murphy C."/>
            <person name="Pearson M."/>
            <person name="Poon T.W."/>
            <person name="Priest M."/>
            <person name="Roberts A."/>
            <person name="Saif S."/>
            <person name="Shea T."/>
            <person name="Sisk P."/>
            <person name="Sykes S."/>
            <person name="Wortman J."/>
            <person name="Nusbaum C."/>
            <person name="Birren B."/>
        </authorList>
    </citation>
    <scope>NUCLEOTIDE SEQUENCE [LARGE SCALE GENOMIC DNA]</scope>
    <source>
        <strain evidence="4">A-37</strain>
    </source>
</reference>
<dbReference type="EMBL" id="AXCM01001425">
    <property type="status" value="NOT_ANNOTATED_CDS"/>
    <property type="molecule type" value="Genomic_DNA"/>
</dbReference>
<reference evidence="3" key="2">
    <citation type="submission" date="2020-05" db="UniProtKB">
        <authorList>
            <consortium name="EnsemblMetazoa"/>
        </authorList>
    </citation>
    <scope>IDENTIFICATION</scope>
    <source>
        <strain evidence="3">A-37</strain>
    </source>
</reference>
<proteinExistence type="predicted"/>
<keyword evidence="2" id="KW-0472">Membrane</keyword>
<keyword evidence="2" id="KW-1133">Transmembrane helix</keyword>
<evidence type="ECO:0000313" key="3">
    <source>
        <dbReference type="EnsemblMetazoa" id="ACUA006248-PA"/>
    </source>
</evidence>
<accession>A0A182M073</accession>
<feature type="transmembrane region" description="Helical" evidence="2">
    <location>
        <begin position="60"/>
        <end position="79"/>
    </location>
</feature>
<dbReference type="Proteomes" id="UP000075883">
    <property type="component" value="Unassembled WGS sequence"/>
</dbReference>
<protein>
    <submittedName>
        <fullName evidence="3">Uncharacterized protein</fullName>
    </submittedName>
</protein>
<keyword evidence="2" id="KW-0812">Transmembrane</keyword>
<evidence type="ECO:0000256" key="1">
    <source>
        <dbReference type="SAM" id="MobiDB-lite"/>
    </source>
</evidence>
<dbReference type="VEuPathDB" id="VectorBase:ACUA006248"/>
<feature type="compositionally biased region" description="Polar residues" evidence="1">
    <location>
        <begin position="7"/>
        <end position="18"/>
    </location>
</feature>
<name>A0A182M073_9DIPT</name>
<sequence>MPHDTIPASTNDPSSFWQASGDPPSPLHVSTPASPPAHMKPLRSLKNGPTPAKRSMPKQLPLSITGSVIFFITFAYTPFCSPHPLAMQRWPTNCSCNCGKHMGRIYPKLTSQLRSSLRSSQCRSPHTNCPLPTITSFSILHRMATSKDDESTKKPWYEL</sequence>
<evidence type="ECO:0000313" key="4">
    <source>
        <dbReference type="Proteomes" id="UP000075883"/>
    </source>
</evidence>
<evidence type="ECO:0000256" key="2">
    <source>
        <dbReference type="SAM" id="Phobius"/>
    </source>
</evidence>